<gene>
    <name evidence="1" type="ORF">BofuT4_uP120100.1</name>
</gene>
<evidence type="ECO:0000313" key="1">
    <source>
        <dbReference type="EMBL" id="CCD45304.1"/>
    </source>
</evidence>
<dbReference type="AlphaFoldDB" id="G2XXW7"/>
<name>G2XXW7_BOTF4</name>
<sequence>MIIDYLLRLICGAGTRYLQMFYNQPGVFQAKVQFVINLHR</sequence>
<accession>G2XXW7</accession>
<reference evidence="2" key="1">
    <citation type="journal article" date="2011" name="PLoS Genet.">
        <title>Genomic analysis of the necrotrophic fungal pathogens Sclerotinia sclerotiorum and Botrytis cinerea.</title>
        <authorList>
            <person name="Amselem J."/>
            <person name="Cuomo C.A."/>
            <person name="van Kan J.A."/>
            <person name="Viaud M."/>
            <person name="Benito E.P."/>
            <person name="Couloux A."/>
            <person name="Coutinho P.M."/>
            <person name="de Vries R.P."/>
            <person name="Dyer P.S."/>
            <person name="Fillinger S."/>
            <person name="Fournier E."/>
            <person name="Gout L."/>
            <person name="Hahn M."/>
            <person name="Kohn L."/>
            <person name="Lapalu N."/>
            <person name="Plummer K.M."/>
            <person name="Pradier J.M."/>
            <person name="Quevillon E."/>
            <person name="Sharon A."/>
            <person name="Simon A."/>
            <person name="ten Have A."/>
            <person name="Tudzynski B."/>
            <person name="Tudzynski P."/>
            <person name="Wincker P."/>
            <person name="Andrew M."/>
            <person name="Anthouard V."/>
            <person name="Beever R.E."/>
            <person name="Beffa R."/>
            <person name="Benoit I."/>
            <person name="Bouzid O."/>
            <person name="Brault B."/>
            <person name="Chen Z."/>
            <person name="Choquer M."/>
            <person name="Collemare J."/>
            <person name="Cotton P."/>
            <person name="Danchin E.G."/>
            <person name="Da Silva C."/>
            <person name="Gautier A."/>
            <person name="Giraud C."/>
            <person name="Giraud T."/>
            <person name="Gonzalez C."/>
            <person name="Grossetete S."/>
            <person name="Guldener U."/>
            <person name="Henrissat B."/>
            <person name="Howlett B.J."/>
            <person name="Kodira C."/>
            <person name="Kretschmer M."/>
            <person name="Lappartient A."/>
            <person name="Leroch M."/>
            <person name="Levis C."/>
            <person name="Mauceli E."/>
            <person name="Neuveglise C."/>
            <person name="Oeser B."/>
            <person name="Pearson M."/>
            <person name="Poulain J."/>
            <person name="Poussereau N."/>
            <person name="Quesneville H."/>
            <person name="Rascle C."/>
            <person name="Schumacher J."/>
            <person name="Segurens B."/>
            <person name="Sexton A."/>
            <person name="Silva E."/>
            <person name="Sirven C."/>
            <person name="Soanes D.M."/>
            <person name="Talbot N.J."/>
            <person name="Templeton M."/>
            <person name="Yandava C."/>
            <person name="Yarden O."/>
            <person name="Zeng Q."/>
            <person name="Rollins J.A."/>
            <person name="Lebrun M.H."/>
            <person name="Dickman M."/>
        </authorList>
    </citation>
    <scope>NUCLEOTIDE SEQUENCE [LARGE SCALE GENOMIC DNA]</scope>
    <source>
        <strain evidence="2">T4</strain>
    </source>
</reference>
<dbReference type="EMBL" id="FQ790277">
    <property type="protein sequence ID" value="CCD45304.1"/>
    <property type="molecule type" value="Genomic_DNA"/>
</dbReference>
<evidence type="ECO:0000313" key="2">
    <source>
        <dbReference type="Proteomes" id="UP000008177"/>
    </source>
</evidence>
<dbReference type="HOGENOM" id="CLU_3299252_0_0_1"/>
<organism evidence="1 2">
    <name type="scientific">Botryotinia fuckeliana (strain T4)</name>
    <name type="common">Noble rot fungus</name>
    <name type="synonym">Botrytis cinerea</name>
    <dbReference type="NCBI Taxonomy" id="999810"/>
    <lineage>
        <taxon>Eukaryota</taxon>
        <taxon>Fungi</taxon>
        <taxon>Dikarya</taxon>
        <taxon>Ascomycota</taxon>
        <taxon>Pezizomycotina</taxon>
        <taxon>Leotiomycetes</taxon>
        <taxon>Helotiales</taxon>
        <taxon>Sclerotiniaceae</taxon>
        <taxon>Botrytis</taxon>
    </lineage>
</organism>
<dbReference type="InParanoid" id="G2XXW7"/>
<dbReference type="Proteomes" id="UP000008177">
    <property type="component" value="Unplaced contigs"/>
</dbReference>
<proteinExistence type="predicted"/>
<protein>
    <submittedName>
        <fullName evidence="1">Uncharacterized protein</fullName>
    </submittedName>
</protein>